<dbReference type="SUPFAM" id="SSF55729">
    <property type="entry name" value="Acyl-CoA N-acyltransferases (Nat)"/>
    <property type="match status" value="1"/>
</dbReference>
<evidence type="ECO:0000256" key="4">
    <source>
        <dbReference type="ARBA" id="ARBA00023315"/>
    </source>
</evidence>
<dbReference type="InterPro" id="IPR006464">
    <property type="entry name" value="AcTrfase_RimI/Ard1"/>
</dbReference>
<dbReference type="RefSeq" id="WP_377301454.1">
    <property type="nucleotide sequence ID" value="NZ_CP180191.1"/>
</dbReference>
<dbReference type="InterPro" id="IPR050680">
    <property type="entry name" value="YpeA/RimI_acetyltransf"/>
</dbReference>
<comment type="subcellular location">
    <subcellularLocation>
        <location evidence="5">Cytoplasm</location>
    </subcellularLocation>
</comment>
<dbReference type="InterPro" id="IPR016181">
    <property type="entry name" value="Acyl_CoA_acyltransferase"/>
</dbReference>
<comment type="caution">
    <text evidence="5">Lacks conserved residue(s) required for the propagation of feature annotation.</text>
</comment>
<comment type="caution">
    <text evidence="7">The sequence shown here is derived from an EMBL/GenBank/DDBJ whole genome shotgun (WGS) entry which is preliminary data.</text>
</comment>
<evidence type="ECO:0000313" key="8">
    <source>
        <dbReference type="Proteomes" id="UP001595556"/>
    </source>
</evidence>
<feature type="domain" description="N-acetyltransferase" evidence="6">
    <location>
        <begin position="15"/>
        <end position="160"/>
    </location>
</feature>
<reference evidence="8" key="1">
    <citation type="journal article" date="2019" name="Int. J. Syst. Evol. Microbiol.">
        <title>The Global Catalogue of Microorganisms (GCM) 10K type strain sequencing project: providing services to taxonomists for standard genome sequencing and annotation.</title>
        <authorList>
            <consortium name="The Broad Institute Genomics Platform"/>
            <consortium name="The Broad Institute Genome Sequencing Center for Infectious Disease"/>
            <person name="Wu L."/>
            <person name="Ma J."/>
        </authorList>
    </citation>
    <scope>NUCLEOTIDE SEQUENCE [LARGE SCALE GENOMIC DNA]</scope>
    <source>
        <strain evidence="8">KCTC 52168</strain>
    </source>
</reference>
<evidence type="ECO:0000256" key="3">
    <source>
        <dbReference type="ARBA" id="ARBA00022679"/>
    </source>
</evidence>
<comment type="similarity">
    <text evidence="1 5">Belongs to the acetyltransferase family. RimI subfamily.</text>
</comment>
<keyword evidence="7" id="KW-0687">Ribonucleoprotein</keyword>
<comment type="function">
    <text evidence="5">Acetylates the N-terminal alanine of ribosomal protein bS18.</text>
</comment>
<keyword evidence="8" id="KW-1185">Reference proteome</keyword>
<keyword evidence="4 5" id="KW-0012">Acyltransferase</keyword>
<gene>
    <name evidence="5 7" type="primary">rimI</name>
    <name evidence="7" type="ORF">ACFOEN_04430</name>
</gene>
<dbReference type="InterPro" id="IPR000182">
    <property type="entry name" value="GNAT_dom"/>
</dbReference>
<feature type="active site" description="Proton acceptor" evidence="5">
    <location>
        <position position="116"/>
    </location>
</feature>
<keyword evidence="3 5" id="KW-0808">Transferase</keyword>
<evidence type="ECO:0000259" key="6">
    <source>
        <dbReference type="PROSITE" id="PS51186"/>
    </source>
</evidence>
<evidence type="ECO:0000313" key="7">
    <source>
        <dbReference type="EMBL" id="MFC3146887.1"/>
    </source>
</evidence>
<name>A0ABV7H4D7_9BURK</name>
<organism evidence="7 8">
    <name type="scientific">Piscinibacterium candidicorallinum</name>
    <dbReference type="NCBI Taxonomy" id="1793872"/>
    <lineage>
        <taxon>Bacteria</taxon>
        <taxon>Pseudomonadati</taxon>
        <taxon>Pseudomonadota</taxon>
        <taxon>Betaproteobacteria</taxon>
        <taxon>Burkholderiales</taxon>
        <taxon>Piscinibacterium</taxon>
    </lineage>
</organism>
<evidence type="ECO:0000256" key="5">
    <source>
        <dbReference type="HAMAP-Rule" id="MF_02210"/>
    </source>
</evidence>
<accession>A0ABV7H4D7</accession>
<dbReference type="PANTHER" id="PTHR43420:SF51">
    <property type="entry name" value="PEPTIDYL-LYSINE N-ACETYLTRANSFERASE YIAC"/>
    <property type="match status" value="1"/>
</dbReference>
<dbReference type="GO" id="GO:0005840">
    <property type="term" value="C:ribosome"/>
    <property type="evidence" value="ECO:0007669"/>
    <property type="project" value="UniProtKB-KW"/>
</dbReference>
<feature type="binding site" evidence="5">
    <location>
        <position position="121"/>
    </location>
    <ligand>
        <name>acetyl-CoA</name>
        <dbReference type="ChEBI" id="CHEBI:57288"/>
    </ligand>
</feature>
<evidence type="ECO:0000256" key="1">
    <source>
        <dbReference type="ARBA" id="ARBA00005395"/>
    </source>
</evidence>
<dbReference type="PANTHER" id="PTHR43420">
    <property type="entry name" value="ACETYLTRANSFERASE"/>
    <property type="match status" value="1"/>
</dbReference>
<keyword evidence="7" id="KW-0689">Ribosomal protein</keyword>
<keyword evidence="2 5" id="KW-0963">Cytoplasm</keyword>
<dbReference type="HAMAP" id="MF_02210">
    <property type="entry name" value="RimI"/>
    <property type="match status" value="1"/>
</dbReference>
<sequence>MQPDDCAAIAAVERLSLVQMSMAALDDVVRIENHTYPFPWSRQNFIDSMAAGYTCTLLRCDELLAGYVVLMNAVDDLHILNITVESSQRGRGLSKRLLSHAEGIARQAGCTALLLEVRPSNAHARSVYEHLGFVRIGIRRDYYPAERGREDAVVMRKALDREQGT</sequence>
<dbReference type="PROSITE" id="PS51186">
    <property type="entry name" value="GNAT"/>
    <property type="match status" value="1"/>
</dbReference>
<dbReference type="EC" id="2.3.1.266" evidence="5"/>
<dbReference type="CDD" id="cd04301">
    <property type="entry name" value="NAT_SF"/>
    <property type="match status" value="1"/>
</dbReference>
<dbReference type="Pfam" id="PF00583">
    <property type="entry name" value="Acetyltransf_1"/>
    <property type="match status" value="1"/>
</dbReference>
<comment type="catalytic activity">
    <reaction evidence="5">
        <text>N-terminal L-alanyl-[ribosomal protein bS18] + acetyl-CoA = N-terminal N(alpha)-acetyl-L-alanyl-[ribosomal protein bS18] + CoA + H(+)</text>
        <dbReference type="Rhea" id="RHEA:43756"/>
        <dbReference type="Rhea" id="RHEA-COMP:10676"/>
        <dbReference type="Rhea" id="RHEA-COMP:10677"/>
        <dbReference type="ChEBI" id="CHEBI:15378"/>
        <dbReference type="ChEBI" id="CHEBI:57287"/>
        <dbReference type="ChEBI" id="CHEBI:57288"/>
        <dbReference type="ChEBI" id="CHEBI:64718"/>
        <dbReference type="ChEBI" id="CHEBI:83683"/>
        <dbReference type="EC" id="2.3.1.266"/>
    </reaction>
</comment>
<protein>
    <recommendedName>
        <fullName evidence="5">[Ribosomal protein bS18]-alanine N-acetyltransferase</fullName>
        <ecNumber evidence="5">2.3.1.266</ecNumber>
    </recommendedName>
</protein>
<dbReference type="NCBIfam" id="TIGR01575">
    <property type="entry name" value="rimI"/>
    <property type="match status" value="1"/>
</dbReference>
<evidence type="ECO:0000256" key="2">
    <source>
        <dbReference type="ARBA" id="ARBA00022490"/>
    </source>
</evidence>
<proteinExistence type="inferred from homology"/>
<dbReference type="Proteomes" id="UP001595556">
    <property type="component" value="Unassembled WGS sequence"/>
</dbReference>
<feature type="active site" description="Proton donor" evidence="5">
    <location>
        <position position="128"/>
    </location>
</feature>
<dbReference type="Gene3D" id="3.40.630.30">
    <property type="match status" value="1"/>
</dbReference>
<dbReference type="GO" id="GO:0008999">
    <property type="term" value="F:protein-N-terminal-alanine acetyltransferase activity"/>
    <property type="evidence" value="ECO:0007669"/>
    <property type="project" value="UniProtKB-EC"/>
</dbReference>
<dbReference type="EMBL" id="JBHRTI010000003">
    <property type="protein sequence ID" value="MFC3146887.1"/>
    <property type="molecule type" value="Genomic_DNA"/>
</dbReference>
<dbReference type="InterPro" id="IPR043690">
    <property type="entry name" value="RimI"/>
</dbReference>